<dbReference type="RefSeq" id="WP_011530854.1">
    <property type="nucleotide sequence ID" value="NC_008025.1"/>
</dbReference>
<evidence type="ECO:0000256" key="1">
    <source>
        <dbReference type="SAM" id="MobiDB-lite"/>
    </source>
</evidence>
<feature type="compositionally biased region" description="Low complexity" evidence="1">
    <location>
        <begin position="211"/>
        <end position="253"/>
    </location>
</feature>
<name>Q1IXL1_DEIGD</name>
<dbReference type="STRING" id="319795.Dgeo_1728"/>
<evidence type="ECO:0000313" key="3">
    <source>
        <dbReference type="Proteomes" id="UP000002431"/>
    </source>
</evidence>
<keyword evidence="3" id="KW-1185">Reference proteome</keyword>
<feature type="region of interest" description="Disordered" evidence="1">
    <location>
        <begin position="43"/>
        <end position="122"/>
    </location>
</feature>
<feature type="compositionally biased region" description="Low complexity" evidence="1">
    <location>
        <begin position="91"/>
        <end position="102"/>
    </location>
</feature>
<feature type="compositionally biased region" description="Low complexity" evidence="1">
    <location>
        <begin position="134"/>
        <end position="158"/>
    </location>
</feature>
<feature type="compositionally biased region" description="Low complexity" evidence="1">
    <location>
        <begin position="284"/>
        <end position="293"/>
    </location>
</feature>
<organism evidence="2 3">
    <name type="scientific">Deinococcus geothermalis (strain DSM 11300 / CIP 105573 / AG-3a)</name>
    <dbReference type="NCBI Taxonomy" id="319795"/>
    <lineage>
        <taxon>Bacteria</taxon>
        <taxon>Thermotogati</taxon>
        <taxon>Deinococcota</taxon>
        <taxon>Deinococci</taxon>
        <taxon>Deinococcales</taxon>
        <taxon>Deinococcaceae</taxon>
        <taxon>Deinococcus</taxon>
    </lineage>
</organism>
<dbReference type="eggNOG" id="ENOG5032VNY">
    <property type="taxonomic scope" value="Bacteria"/>
</dbReference>
<feature type="compositionally biased region" description="Low complexity" evidence="1">
    <location>
        <begin position="50"/>
        <end position="78"/>
    </location>
</feature>
<dbReference type="AlphaFoldDB" id="Q1IXL1"/>
<feature type="region of interest" description="Disordered" evidence="1">
    <location>
        <begin position="134"/>
        <end position="306"/>
    </location>
</feature>
<dbReference type="Proteomes" id="UP000002431">
    <property type="component" value="Chromosome"/>
</dbReference>
<protein>
    <submittedName>
        <fullName evidence="2">Pilus-associated protein, PilW-related protein</fullName>
    </submittedName>
</protein>
<dbReference type="EMBL" id="CP000359">
    <property type="protein sequence ID" value="ABF46023.1"/>
    <property type="molecule type" value="Genomic_DNA"/>
</dbReference>
<reference evidence="2" key="1">
    <citation type="submission" date="2006-04" db="EMBL/GenBank/DDBJ databases">
        <title>Complete sequence of chromosome of Deinococcus geothermalis DSM 11300.</title>
        <authorList>
            <consortium name="US DOE Joint Genome Institute"/>
            <person name="Copeland A."/>
            <person name="Lucas S."/>
            <person name="Lapidus A."/>
            <person name="Barry K."/>
            <person name="Detter J.C."/>
            <person name="Glavina del Rio T."/>
            <person name="Hammon N."/>
            <person name="Israni S."/>
            <person name="Dalin E."/>
            <person name="Tice H."/>
            <person name="Pitluck S."/>
            <person name="Brettin T."/>
            <person name="Bruce D."/>
            <person name="Han C."/>
            <person name="Tapia R."/>
            <person name="Saunders E."/>
            <person name="Gilna P."/>
            <person name="Schmutz J."/>
            <person name="Larimer F."/>
            <person name="Land M."/>
            <person name="Hauser L."/>
            <person name="Kyrpides N."/>
            <person name="Kim E."/>
            <person name="Daly M.J."/>
            <person name="Fredrickson J.K."/>
            <person name="Makarova K.S."/>
            <person name="Gaidamakova E.K."/>
            <person name="Zhai M."/>
            <person name="Richardson P."/>
        </authorList>
    </citation>
    <scope>NUCLEOTIDE SEQUENCE</scope>
    <source>
        <strain evidence="2">DSM 11300</strain>
    </source>
</reference>
<evidence type="ECO:0000313" key="2">
    <source>
        <dbReference type="EMBL" id="ABF46023.1"/>
    </source>
</evidence>
<dbReference type="HOGENOM" id="CLU_625171_0_0_0"/>
<sequence length="397" mass="39424">MTRSSAKSTSFTLSREMKLLLVLLLLAALIGVWYIWTSGRTAEPEAQSPTGSPNTASAAGAPAGTAQGPQGAVAVQPGSQVDVPTLPPYSTPEASAPATPAADTPPTPSGINPDTPLAALPSVNPFRPLALDANSATSAPQSAPSSPRSTPAASLSQPVTPPVVTPAPVSGALAISPIPGSGGAVKVETPVVTGGAFPTPTLPGAGRSGPEPEVVTLTPPATVTPQSQPRTPSARQPAATAQSPATSTATAAPVRPPLAGMSVPQSSIDLTGTLASPSAEKGNSAATAGASSAPVTSLPVPSTPQPITRLGVEGDEASASAEPASVLDQLIQNRQLSLSGTVLGPVNTAILRSRDGFLVVAVGQTLPDTKVVVRDVTASSITLALDNDTKTLELDKR</sequence>
<gene>
    <name evidence="2" type="ordered locus">Dgeo_1728</name>
</gene>
<feature type="compositionally biased region" description="Polar residues" evidence="1">
    <location>
        <begin position="263"/>
        <end position="276"/>
    </location>
</feature>
<accession>Q1IXL1</accession>
<dbReference type="KEGG" id="dge:Dgeo_1728"/>
<proteinExistence type="predicted"/>